<dbReference type="FunFam" id="3.30.160.60:FF:000086">
    <property type="entry name" value="transcription factor E4F1 isoform X1"/>
    <property type="match status" value="1"/>
</dbReference>
<dbReference type="AlphaFoldDB" id="A0AAW0BW52"/>
<accession>A0AAW0BW52</accession>
<dbReference type="SUPFAM" id="SSF57667">
    <property type="entry name" value="beta-beta-alpha zinc fingers"/>
    <property type="match status" value="1"/>
</dbReference>
<evidence type="ECO:0000313" key="1">
    <source>
        <dbReference type="EMBL" id="KAK7031178.1"/>
    </source>
</evidence>
<protein>
    <recommendedName>
        <fullName evidence="3">C2H2-type domain-containing protein</fullName>
    </recommendedName>
</protein>
<evidence type="ECO:0008006" key="3">
    <source>
        <dbReference type="Google" id="ProtNLM"/>
    </source>
</evidence>
<dbReference type="Proteomes" id="UP001383192">
    <property type="component" value="Unassembled WGS sequence"/>
</dbReference>
<dbReference type="InterPro" id="IPR036236">
    <property type="entry name" value="Znf_C2H2_sf"/>
</dbReference>
<comment type="caution">
    <text evidence="1">The sequence shown here is derived from an EMBL/GenBank/DDBJ whole genome shotgun (WGS) entry which is preliminary data.</text>
</comment>
<keyword evidence="2" id="KW-1185">Reference proteome</keyword>
<dbReference type="EMBL" id="JAYKXP010000070">
    <property type="protein sequence ID" value="KAK7031178.1"/>
    <property type="molecule type" value="Genomic_DNA"/>
</dbReference>
<gene>
    <name evidence="1" type="ORF">VNI00_013594</name>
</gene>
<dbReference type="Gene3D" id="3.30.160.60">
    <property type="entry name" value="Classic Zinc Finger"/>
    <property type="match status" value="1"/>
</dbReference>
<organism evidence="1 2">
    <name type="scientific">Paramarasmius palmivorus</name>
    <dbReference type="NCBI Taxonomy" id="297713"/>
    <lineage>
        <taxon>Eukaryota</taxon>
        <taxon>Fungi</taxon>
        <taxon>Dikarya</taxon>
        <taxon>Basidiomycota</taxon>
        <taxon>Agaricomycotina</taxon>
        <taxon>Agaricomycetes</taxon>
        <taxon>Agaricomycetidae</taxon>
        <taxon>Agaricales</taxon>
        <taxon>Marasmiineae</taxon>
        <taxon>Marasmiaceae</taxon>
        <taxon>Paramarasmius</taxon>
    </lineage>
</organism>
<proteinExistence type="predicted"/>
<sequence length="294" mass="32754">MPESPISTSVNDGRASYHNLHNYSISDNCNMLHELLDHPGADLHVEHEPDLWDMYLTAGPSDGDPPHLSRIEDSIFHSAGLQTTSHWNPSVELCHAPSSNVADSIECLDMESAYRCQYPAPPRIVTKVEETSDLPISGSWADTSALIGSTPEMKGLASDMALDFTSRVPEMVHHGPQQYNPSLETGNTIRPVGSEALSQASMKRRERDASYRCKYCGSTFTAKHNLKSKCLLCTDDTFTYVDIPLDHLNSHEGIRPYECEGCFRSFGTKHVLNRHRGTCGYVFQGSRVHPKRLH</sequence>
<name>A0AAW0BW52_9AGAR</name>
<evidence type="ECO:0000313" key="2">
    <source>
        <dbReference type="Proteomes" id="UP001383192"/>
    </source>
</evidence>
<reference evidence="1 2" key="1">
    <citation type="submission" date="2024-01" db="EMBL/GenBank/DDBJ databases">
        <title>A draft genome for a cacao thread blight-causing isolate of Paramarasmius palmivorus.</title>
        <authorList>
            <person name="Baruah I.K."/>
            <person name="Bukari Y."/>
            <person name="Amoako-Attah I."/>
            <person name="Meinhardt L.W."/>
            <person name="Bailey B.A."/>
            <person name="Cohen S.P."/>
        </authorList>
    </citation>
    <scope>NUCLEOTIDE SEQUENCE [LARGE SCALE GENOMIC DNA]</scope>
    <source>
        <strain evidence="1 2">GH-12</strain>
    </source>
</reference>